<dbReference type="Gene3D" id="3.40.50.200">
    <property type="entry name" value="Peptidase S8/S53 domain"/>
    <property type="match status" value="1"/>
</dbReference>
<dbReference type="PRINTS" id="PR00723">
    <property type="entry name" value="SUBTILISIN"/>
</dbReference>
<keyword evidence="13" id="KW-1185">Reference proteome</keyword>
<dbReference type="InterPro" id="IPR015500">
    <property type="entry name" value="Peptidase_S8_subtilisin-rel"/>
</dbReference>
<proteinExistence type="inferred from homology"/>
<dbReference type="SUPFAM" id="SSF52743">
    <property type="entry name" value="Subtilisin-like"/>
    <property type="match status" value="1"/>
</dbReference>
<comment type="similarity">
    <text evidence="3 9 10">Belongs to the peptidase S8 family.</text>
</comment>
<dbReference type="InterPro" id="IPR023828">
    <property type="entry name" value="Peptidase_S8_Ser-AS"/>
</dbReference>
<evidence type="ECO:0000256" key="1">
    <source>
        <dbReference type="ARBA" id="ARBA00001913"/>
    </source>
</evidence>
<dbReference type="PANTHER" id="PTHR43806">
    <property type="entry name" value="PEPTIDASE S8"/>
    <property type="match status" value="1"/>
</dbReference>
<dbReference type="PANTHER" id="PTHR43806:SF11">
    <property type="entry name" value="CEREVISIN-RELATED"/>
    <property type="match status" value="1"/>
</dbReference>
<feature type="active site" description="Charge relay system" evidence="9">
    <location>
        <position position="405"/>
    </location>
</feature>
<keyword evidence="7 9" id="KW-0720">Serine protease</keyword>
<evidence type="ECO:0000256" key="6">
    <source>
        <dbReference type="ARBA" id="ARBA00022801"/>
    </source>
</evidence>
<dbReference type="RefSeq" id="WP_341518393.1">
    <property type="nucleotide sequence ID" value="NZ_CP151108.1"/>
</dbReference>
<comment type="cofactor">
    <cofactor evidence="1">
        <name>Ca(2+)</name>
        <dbReference type="ChEBI" id="CHEBI:29108"/>
    </cofactor>
</comment>
<dbReference type="InterPro" id="IPR050131">
    <property type="entry name" value="Peptidase_S8_subtilisin-like"/>
</dbReference>
<evidence type="ECO:0000313" key="12">
    <source>
        <dbReference type="EMBL" id="WZF29899.1"/>
    </source>
</evidence>
<keyword evidence="8" id="KW-0106">Calcium</keyword>
<dbReference type="PROSITE" id="PS00138">
    <property type="entry name" value="SUBTILASE_SER"/>
    <property type="match status" value="1"/>
</dbReference>
<evidence type="ECO:0000256" key="4">
    <source>
        <dbReference type="ARBA" id="ARBA00022525"/>
    </source>
</evidence>
<dbReference type="Proteomes" id="UP001485505">
    <property type="component" value="Chromosome"/>
</dbReference>
<accession>A0ABZ2VL68</accession>
<dbReference type="PROSITE" id="PS51892">
    <property type="entry name" value="SUBTILASE"/>
    <property type="match status" value="1"/>
</dbReference>
<dbReference type="Pfam" id="PF00082">
    <property type="entry name" value="Peptidase_S8"/>
    <property type="match status" value="1"/>
</dbReference>
<evidence type="ECO:0000256" key="9">
    <source>
        <dbReference type="PROSITE-ProRule" id="PRU01240"/>
    </source>
</evidence>
<feature type="active site" description="Charge relay system" evidence="9">
    <location>
        <position position="166"/>
    </location>
</feature>
<dbReference type="InterPro" id="IPR000209">
    <property type="entry name" value="Peptidase_S8/S53_dom"/>
</dbReference>
<dbReference type="EMBL" id="CP151108">
    <property type="protein sequence ID" value="WZF29899.1"/>
    <property type="molecule type" value="Genomic_DNA"/>
</dbReference>
<keyword evidence="5 9" id="KW-0645">Protease</keyword>
<evidence type="ECO:0000256" key="8">
    <source>
        <dbReference type="ARBA" id="ARBA00022837"/>
    </source>
</evidence>
<dbReference type="PROSITE" id="PS00137">
    <property type="entry name" value="SUBTILASE_HIS"/>
    <property type="match status" value="1"/>
</dbReference>
<dbReference type="InterPro" id="IPR022398">
    <property type="entry name" value="Peptidase_S8_His-AS"/>
</dbReference>
<evidence type="ECO:0000256" key="5">
    <source>
        <dbReference type="ARBA" id="ARBA00022670"/>
    </source>
</evidence>
<sequence>MKKSIFLLSKGTIGTLFILIFIYMTSNINVYAEAASKESLIILLDSDVKETEEKIENKFSNVKVHQIKEINSLVVKGIDKEQLPDMKQYVSEDLKIPSNNIVNDVELRIKSSKPISEEKQHSFQFLKEEEKGPYDKWMWDIKQVTNNYKSQSINKGSHDVKVGIIDSGIDFNHPDLKENIISEGKSFVPNDASTSDNIGHGTMVAGTIAANGKIQGVGPSIGIIPYKVFNQTGGDSSWTIEAIIQATKDGVDVINLSLGTFKSIKNKGDSNLIRAYERAFKYAKENNVVLVASSGNEGLDISNPKELAEKLGKPDDLLIHLPGGDKNVITVAATDKENKLASYSNFGSVISISAPGGDYGPDFKQNKIYDFNSLVLATYPTYFPQTKLSKSIGIEPGYEFMLGTSLAAPKVTAAIAVMKDEYFKKFGREMSNEEVESTLYRNADKTSYYDENVSGKGIVNLYNALVDIKSR</sequence>
<evidence type="ECO:0000256" key="10">
    <source>
        <dbReference type="RuleBase" id="RU003355"/>
    </source>
</evidence>
<dbReference type="InterPro" id="IPR036852">
    <property type="entry name" value="Peptidase_S8/S53_dom_sf"/>
</dbReference>
<protein>
    <submittedName>
        <fullName evidence="12">S8 family serine peptidase</fullName>
    </submittedName>
</protein>
<evidence type="ECO:0000313" key="13">
    <source>
        <dbReference type="Proteomes" id="UP001485505"/>
    </source>
</evidence>
<dbReference type="PROSITE" id="PS00136">
    <property type="entry name" value="SUBTILASE_ASP"/>
    <property type="match status" value="1"/>
</dbReference>
<name>A0ABZ2VL68_9BACI</name>
<reference evidence="12 13" key="1">
    <citation type="submission" date="2024-04" db="EMBL/GenBank/DDBJ databases">
        <title>Complete genome sequence of Bacillus mobilis strains derived from soil.</title>
        <authorList>
            <person name="Jung H."/>
            <person name="Choi S."/>
            <person name="Kim Y."/>
            <person name="Han J.A."/>
            <person name="Kim E.Y."/>
            <person name="Lee H.-S."/>
        </authorList>
    </citation>
    <scope>NUCLEOTIDE SEQUENCE [LARGE SCALE GENOMIC DNA]</scope>
    <source>
        <strain evidence="12 13">IMGN7</strain>
    </source>
</reference>
<feature type="active site" description="Charge relay system" evidence="9">
    <location>
        <position position="200"/>
    </location>
</feature>
<evidence type="ECO:0000256" key="7">
    <source>
        <dbReference type="ARBA" id="ARBA00022825"/>
    </source>
</evidence>
<evidence type="ECO:0000256" key="3">
    <source>
        <dbReference type="ARBA" id="ARBA00011073"/>
    </source>
</evidence>
<organism evidence="12 13">
    <name type="scientific">Bacillus paramobilis</name>
    <dbReference type="NCBI Taxonomy" id="2817477"/>
    <lineage>
        <taxon>Bacteria</taxon>
        <taxon>Bacillati</taxon>
        <taxon>Bacillota</taxon>
        <taxon>Bacilli</taxon>
        <taxon>Bacillales</taxon>
        <taxon>Bacillaceae</taxon>
        <taxon>Bacillus</taxon>
        <taxon>Bacillus cereus group</taxon>
    </lineage>
</organism>
<comment type="subcellular location">
    <subcellularLocation>
        <location evidence="2">Secreted</location>
    </subcellularLocation>
</comment>
<evidence type="ECO:0000259" key="11">
    <source>
        <dbReference type="Pfam" id="PF00082"/>
    </source>
</evidence>
<evidence type="ECO:0000256" key="2">
    <source>
        <dbReference type="ARBA" id="ARBA00004613"/>
    </source>
</evidence>
<keyword evidence="4" id="KW-0964">Secreted</keyword>
<keyword evidence="6 9" id="KW-0378">Hydrolase</keyword>
<feature type="domain" description="Peptidase S8/S53" evidence="11">
    <location>
        <begin position="158"/>
        <end position="446"/>
    </location>
</feature>
<dbReference type="InterPro" id="IPR023827">
    <property type="entry name" value="Peptidase_S8_Asp-AS"/>
</dbReference>
<gene>
    <name evidence="12" type="ORF">AABL52_21765</name>
</gene>